<feature type="domain" description="Methyltransferase type 11" evidence="1">
    <location>
        <begin position="86"/>
        <end position="121"/>
    </location>
</feature>
<dbReference type="EMBL" id="LAZR01008021">
    <property type="protein sequence ID" value="KKM81428.1"/>
    <property type="molecule type" value="Genomic_DNA"/>
</dbReference>
<proteinExistence type="predicted"/>
<dbReference type="GO" id="GO:0008757">
    <property type="term" value="F:S-adenosylmethionine-dependent methyltransferase activity"/>
    <property type="evidence" value="ECO:0007669"/>
    <property type="project" value="InterPro"/>
</dbReference>
<evidence type="ECO:0000259" key="1">
    <source>
        <dbReference type="Pfam" id="PF08241"/>
    </source>
</evidence>
<organism evidence="2">
    <name type="scientific">marine sediment metagenome</name>
    <dbReference type="NCBI Taxonomy" id="412755"/>
    <lineage>
        <taxon>unclassified sequences</taxon>
        <taxon>metagenomes</taxon>
        <taxon>ecological metagenomes</taxon>
    </lineage>
</organism>
<gene>
    <name evidence="2" type="ORF">LCGC14_1329870</name>
</gene>
<evidence type="ECO:0000313" key="2">
    <source>
        <dbReference type="EMBL" id="KKM81428.1"/>
    </source>
</evidence>
<reference evidence="2" key="1">
    <citation type="journal article" date="2015" name="Nature">
        <title>Complex archaea that bridge the gap between prokaryotes and eukaryotes.</title>
        <authorList>
            <person name="Spang A."/>
            <person name="Saw J.H."/>
            <person name="Jorgensen S.L."/>
            <person name="Zaremba-Niedzwiedzka K."/>
            <person name="Martijn J."/>
            <person name="Lind A.E."/>
            <person name="van Eijk R."/>
            <person name="Schleper C."/>
            <person name="Guy L."/>
            <person name="Ettema T.J."/>
        </authorList>
    </citation>
    <scope>NUCLEOTIDE SEQUENCE</scope>
</reference>
<dbReference type="Gene3D" id="3.40.50.150">
    <property type="entry name" value="Vaccinia Virus protein VP39"/>
    <property type="match status" value="1"/>
</dbReference>
<accession>A0A0F9KHL6</accession>
<dbReference type="AlphaFoldDB" id="A0A0F9KHL6"/>
<dbReference type="SUPFAM" id="SSF53335">
    <property type="entry name" value="S-adenosyl-L-methionine-dependent methyltransferases"/>
    <property type="match status" value="1"/>
</dbReference>
<dbReference type="Pfam" id="PF08241">
    <property type="entry name" value="Methyltransf_11"/>
    <property type="match status" value="1"/>
</dbReference>
<sequence>MGISIHNWTLLQKALNYFGKDLSNIAMCELGNQRIRHPERMSITALTGKEYFQTLGMKHSSIDQNGRDGSLQYDLNEPIVDSSLINQFDIITNFGTSEHVTNQYQCFRNIHNLCKKEGLFVHCVPMKGSWQNDGVHSCRYRYSTMFFTRLASIYNYEILCNEIIIQKKNKSNLLENQSLVGVIMSKSSDCSFDQIVFNLEDIDDEEHS</sequence>
<comment type="caution">
    <text evidence="2">The sequence shown here is derived from an EMBL/GenBank/DDBJ whole genome shotgun (WGS) entry which is preliminary data.</text>
</comment>
<dbReference type="InterPro" id="IPR013216">
    <property type="entry name" value="Methyltransf_11"/>
</dbReference>
<name>A0A0F9KHL6_9ZZZZ</name>
<dbReference type="InterPro" id="IPR029063">
    <property type="entry name" value="SAM-dependent_MTases_sf"/>
</dbReference>
<protein>
    <recommendedName>
        <fullName evidence="1">Methyltransferase type 11 domain-containing protein</fullName>
    </recommendedName>
</protein>